<evidence type="ECO:0000256" key="2">
    <source>
        <dbReference type="ARBA" id="ARBA00023002"/>
    </source>
</evidence>
<dbReference type="Pfam" id="PF01323">
    <property type="entry name" value="DSBA"/>
    <property type="match status" value="1"/>
</dbReference>
<evidence type="ECO:0000256" key="5">
    <source>
        <dbReference type="SAM" id="SignalP"/>
    </source>
</evidence>
<dbReference type="PANTHER" id="PTHR13887">
    <property type="entry name" value="GLUTATHIONE S-TRANSFERASE KAPPA"/>
    <property type="match status" value="1"/>
</dbReference>
<dbReference type="InterPro" id="IPR001853">
    <property type="entry name" value="DSBA-like_thioredoxin_dom"/>
</dbReference>
<dbReference type="SUPFAM" id="SSF52833">
    <property type="entry name" value="Thioredoxin-like"/>
    <property type="match status" value="1"/>
</dbReference>
<gene>
    <name evidence="7" type="ORF">GCM10007874_42100</name>
</gene>
<evidence type="ECO:0000256" key="4">
    <source>
        <dbReference type="ARBA" id="ARBA00023284"/>
    </source>
</evidence>
<dbReference type="InterPro" id="IPR017937">
    <property type="entry name" value="Thioredoxin_CS"/>
</dbReference>
<dbReference type="PANTHER" id="PTHR13887:SF14">
    <property type="entry name" value="DISULFIDE BOND FORMATION PROTEIN D"/>
    <property type="match status" value="1"/>
</dbReference>
<keyword evidence="2" id="KW-0560">Oxidoreductase</keyword>
<proteinExistence type="predicted"/>
<dbReference type="CDD" id="cd03023">
    <property type="entry name" value="DsbA_Com1_like"/>
    <property type="match status" value="1"/>
</dbReference>
<dbReference type="InterPro" id="IPR013766">
    <property type="entry name" value="Thioredoxin_domain"/>
</dbReference>
<dbReference type="InterPro" id="IPR036249">
    <property type="entry name" value="Thioredoxin-like_sf"/>
</dbReference>
<reference evidence="8" key="1">
    <citation type="journal article" date="2019" name="Int. J. Syst. Evol. Microbiol.">
        <title>The Global Catalogue of Microorganisms (GCM) 10K type strain sequencing project: providing services to taxonomists for standard genome sequencing and annotation.</title>
        <authorList>
            <consortium name="The Broad Institute Genomics Platform"/>
            <consortium name="The Broad Institute Genome Sequencing Center for Infectious Disease"/>
            <person name="Wu L."/>
            <person name="Ma J."/>
        </authorList>
    </citation>
    <scope>NUCLEOTIDE SEQUENCE [LARGE SCALE GENOMIC DNA]</scope>
    <source>
        <strain evidence="8">NBRC 101365</strain>
    </source>
</reference>
<name>A0ABQ6CLM2_9HYPH</name>
<keyword evidence="4" id="KW-0676">Redox-active center</keyword>
<dbReference type="Gene3D" id="3.40.30.10">
    <property type="entry name" value="Glutaredoxin"/>
    <property type="match status" value="1"/>
</dbReference>
<dbReference type="InterPro" id="IPR041205">
    <property type="entry name" value="ScsC_N"/>
</dbReference>
<sequence>MFLKRFLAGLALGACVLMVAQSANADEQMSRPAIEAIVKDYLMKHPEVITDALNAMQAKQEADAADRQKQMVSENMDTILNAPQNAVLGNPQGDVTLVEFFDYNCGYCKRGLADMIKLLDTDKNLRVELRDYPILAPGSIEAANVALAVKKQLKGDKFLPFHQELLATRGAVDKDRALQVAQDAGVDMTKLQSDLSDASLRKDIAANLQLGDKLGINGTPSYVIGSEIVPGAIGYDALKAKIDSMRKCGQTVCG</sequence>
<evidence type="ECO:0000313" key="7">
    <source>
        <dbReference type="EMBL" id="GLS21193.1"/>
    </source>
</evidence>
<keyword evidence="1 5" id="KW-0732">Signal</keyword>
<dbReference type="Proteomes" id="UP001156882">
    <property type="component" value="Unassembled WGS sequence"/>
</dbReference>
<keyword evidence="8" id="KW-1185">Reference proteome</keyword>
<feature type="signal peptide" evidence="5">
    <location>
        <begin position="1"/>
        <end position="25"/>
    </location>
</feature>
<feature type="chain" id="PRO_5046299564" evidence="5">
    <location>
        <begin position="26"/>
        <end position="254"/>
    </location>
</feature>
<keyword evidence="3" id="KW-1015">Disulfide bond</keyword>
<dbReference type="PROSITE" id="PS51352">
    <property type="entry name" value="THIOREDOXIN_2"/>
    <property type="match status" value="1"/>
</dbReference>
<evidence type="ECO:0000256" key="1">
    <source>
        <dbReference type="ARBA" id="ARBA00022729"/>
    </source>
</evidence>
<evidence type="ECO:0000256" key="3">
    <source>
        <dbReference type="ARBA" id="ARBA00023157"/>
    </source>
</evidence>
<accession>A0ABQ6CLM2</accession>
<dbReference type="RefSeq" id="WP_284314247.1">
    <property type="nucleotide sequence ID" value="NZ_BSPC01000045.1"/>
</dbReference>
<dbReference type="EMBL" id="BSPC01000045">
    <property type="protein sequence ID" value="GLS21193.1"/>
    <property type="molecule type" value="Genomic_DNA"/>
</dbReference>
<dbReference type="Pfam" id="PF18312">
    <property type="entry name" value="ScsC_N"/>
    <property type="match status" value="1"/>
</dbReference>
<comment type="caution">
    <text evidence="7">The sequence shown here is derived from an EMBL/GenBank/DDBJ whole genome shotgun (WGS) entry which is preliminary data.</text>
</comment>
<evidence type="ECO:0000259" key="6">
    <source>
        <dbReference type="PROSITE" id="PS51352"/>
    </source>
</evidence>
<evidence type="ECO:0000313" key="8">
    <source>
        <dbReference type="Proteomes" id="UP001156882"/>
    </source>
</evidence>
<dbReference type="PROSITE" id="PS00194">
    <property type="entry name" value="THIOREDOXIN_1"/>
    <property type="match status" value="1"/>
</dbReference>
<protein>
    <submittedName>
        <fullName evidence="7">Outer membrane protein</fullName>
    </submittedName>
</protein>
<organism evidence="7 8">
    <name type="scientific">Labrys miyagiensis</name>
    <dbReference type="NCBI Taxonomy" id="346912"/>
    <lineage>
        <taxon>Bacteria</taxon>
        <taxon>Pseudomonadati</taxon>
        <taxon>Pseudomonadota</taxon>
        <taxon>Alphaproteobacteria</taxon>
        <taxon>Hyphomicrobiales</taxon>
        <taxon>Xanthobacteraceae</taxon>
        <taxon>Labrys</taxon>
    </lineage>
</organism>
<feature type="domain" description="Thioredoxin" evidence="6">
    <location>
        <begin position="53"/>
        <end position="247"/>
    </location>
</feature>